<reference evidence="2" key="1">
    <citation type="journal article" date="2014" name="Int. J. Syst. Evol. Microbiol.">
        <title>Complete genome sequence of Corynebacterium casei LMG S-19264T (=DSM 44701T), isolated from a smear-ripened cheese.</title>
        <authorList>
            <consortium name="US DOE Joint Genome Institute (JGI-PGF)"/>
            <person name="Walter F."/>
            <person name="Albersmeier A."/>
            <person name="Kalinowski J."/>
            <person name="Ruckert C."/>
        </authorList>
    </citation>
    <scope>NUCLEOTIDE SEQUENCE</scope>
    <source>
        <strain evidence="2">CCM 7905</strain>
    </source>
</reference>
<accession>A0A917LES3</accession>
<dbReference type="Proteomes" id="UP000654257">
    <property type="component" value="Unassembled WGS sequence"/>
</dbReference>
<dbReference type="InterPro" id="IPR029068">
    <property type="entry name" value="Glyas_Bleomycin-R_OHBP_Dase"/>
</dbReference>
<name>A0A917LES3_9NOCA</name>
<gene>
    <name evidence="2" type="ORF">GCM10007304_32890</name>
</gene>
<dbReference type="SUPFAM" id="SSF54593">
    <property type="entry name" value="Glyoxalase/Bleomycin resistance protein/Dihydroxybiphenyl dioxygenase"/>
    <property type="match status" value="1"/>
</dbReference>
<evidence type="ECO:0000259" key="1">
    <source>
        <dbReference type="PROSITE" id="PS51819"/>
    </source>
</evidence>
<proteinExistence type="predicted"/>
<dbReference type="CDD" id="cd06587">
    <property type="entry name" value="VOC"/>
    <property type="match status" value="1"/>
</dbReference>
<dbReference type="AlphaFoldDB" id="A0A917LES3"/>
<dbReference type="Gene3D" id="3.30.530.20">
    <property type="match status" value="1"/>
</dbReference>
<dbReference type="InterPro" id="IPR023393">
    <property type="entry name" value="START-like_dom_sf"/>
</dbReference>
<evidence type="ECO:0000313" key="2">
    <source>
        <dbReference type="EMBL" id="GGG16195.1"/>
    </source>
</evidence>
<dbReference type="PROSITE" id="PS51819">
    <property type="entry name" value="VOC"/>
    <property type="match status" value="1"/>
</dbReference>
<protein>
    <recommendedName>
        <fullName evidence="1">VOC domain-containing protein</fullName>
    </recommendedName>
</protein>
<sequence length="284" mass="30719">MSTGAALRITRTTSVMKVRDHDAAVQWYTTLFDRDPERTPMPAAAEWDLGPETAVQVYDDAEHAGGTDIVIGVDDVDAALSDLATRGITGEAFTVPSGQFRLATLTDPSGNTVVLAADLVVDVTPVGRRERLVVRRTIESAPEQIFAVLTDPTRHQDTEPTDWVRNAVDTVPITAVGQVFAMNMFIEAAGGHYVMHNLVTTFLPNRAIAWMPGSRSDTGDIGYGGWVWRYDLTPCTAGTVVTLSYDWTDTPEETRAEIGGMPSVGTSFLQESLASLDRTVLSGT</sequence>
<dbReference type="InterPro" id="IPR037523">
    <property type="entry name" value="VOC_core"/>
</dbReference>
<evidence type="ECO:0000313" key="3">
    <source>
        <dbReference type="Proteomes" id="UP000654257"/>
    </source>
</evidence>
<dbReference type="Gene3D" id="3.10.180.10">
    <property type="entry name" value="2,3-Dihydroxybiphenyl 1,2-Dioxygenase, domain 1"/>
    <property type="match status" value="1"/>
</dbReference>
<keyword evidence="3" id="KW-1185">Reference proteome</keyword>
<comment type="caution">
    <text evidence="2">The sequence shown here is derived from an EMBL/GenBank/DDBJ whole genome shotgun (WGS) entry which is preliminary data.</text>
</comment>
<reference evidence="2" key="2">
    <citation type="submission" date="2020-09" db="EMBL/GenBank/DDBJ databases">
        <authorList>
            <person name="Sun Q."/>
            <person name="Sedlacek I."/>
        </authorList>
    </citation>
    <scope>NUCLEOTIDE SEQUENCE</scope>
    <source>
        <strain evidence="2">CCM 7905</strain>
    </source>
</reference>
<organism evidence="2 3">
    <name type="scientific">Rhodococcoides trifolii</name>
    <dbReference type="NCBI Taxonomy" id="908250"/>
    <lineage>
        <taxon>Bacteria</taxon>
        <taxon>Bacillati</taxon>
        <taxon>Actinomycetota</taxon>
        <taxon>Actinomycetes</taxon>
        <taxon>Mycobacteriales</taxon>
        <taxon>Nocardiaceae</taxon>
        <taxon>Rhodococcoides</taxon>
    </lineage>
</organism>
<dbReference type="EMBL" id="BMCU01000003">
    <property type="protein sequence ID" value="GGG16195.1"/>
    <property type="molecule type" value="Genomic_DNA"/>
</dbReference>
<feature type="domain" description="VOC" evidence="1">
    <location>
        <begin position="8"/>
        <end position="118"/>
    </location>
</feature>
<dbReference type="SUPFAM" id="SSF55961">
    <property type="entry name" value="Bet v1-like"/>
    <property type="match status" value="1"/>
</dbReference>